<dbReference type="SUPFAM" id="SSF50129">
    <property type="entry name" value="GroES-like"/>
    <property type="match status" value="1"/>
</dbReference>
<gene>
    <name evidence="3" type="ORF">GCM10009760_07780</name>
</gene>
<protein>
    <submittedName>
        <fullName evidence="3">NADP-dependent oxidoreductase</fullName>
    </submittedName>
</protein>
<proteinExistence type="predicted"/>
<dbReference type="InterPro" id="IPR051603">
    <property type="entry name" value="Zinc-ADH_QOR/CCCR"/>
</dbReference>
<dbReference type="InterPro" id="IPR036291">
    <property type="entry name" value="NAD(P)-bd_dom_sf"/>
</dbReference>
<dbReference type="Gene3D" id="3.90.180.10">
    <property type="entry name" value="Medium-chain alcohol dehydrogenases, catalytic domain"/>
    <property type="match status" value="1"/>
</dbReference>
<dbReference type="Proteomes" id="UP001422759">
    <property type="component" value="Unassembled WGS sequence"/>
</dbReference>
<dbReference type="Gene3D" id="3.40.50.720">
    <property type="entry name" value="NAD(P)-binding Rossmann-like Domain"/>
    <property type="match status" value="1"/>
</dbReference>
<feature type="domain" description="Enoyl reductase (ER)" evidence="2">
    <location>
        <begin position="42"/>
        <end position="330"/>
    </location>
</feature>
<dbReference type="Pfam" id="PF08240">
    <property type="entry name" value="ADH_N"/>
    <property type="match status" value="1"/>
</dbReference>
<evidence type="ECO:0000313" key="3">
    <source>
        <dbReference type="EMBL" id="GAA2132626.1"/>
    </source>
</evidence>
<dbReference type="InterPro" id="IPR020843">
    <property type="entry name" value="ER"/>
</dbReference>
<dbReference type="PANTHER" id="PTHR44154">
    <property type="entry name" value="QUINONE OXIDOREDUCTASE"/>
    <property type="match status" value="1"/>
</dbReference>
<sequence length="360" mass="35762">MADVLRSAQHPRPLPRVARKLGAGAADRRMGMSKAFGFRAFGGPESQGFLDRPTPVPGPGRLLVAVRAAGVNQVDWKIRHGLLGTDLPLPAVYGAEVAGVVQAVGEGVADFAVGDEVFGSALAGGYAEHTLLAADHAAHKPAAVSFAQAATLPVAAATAYDGVRQLALDPGRTLLVLGIAGGVGSAAAQIARGLGLTVLGTAGDANRGFVESLGAAWVRYGEGVADRIRAAAPGGVDGILDLVGGEDARAAAETLVTPGRLVSTVDPVTATELDGTFVRRSGTAATLDALAELVGSGRLDPHITATYPLERAAEALAVVEAGHARGKLVLEIGGTGTVGGTGGIGGTGGTGGIGGTMETG</sequence>
<dbReference type="EMBL" id="BAAANT010000003">
    <property type="protein sequence ID" value="GAA2132626.1"/>
    <property type="molecule type" value="Genomic_DNA"/>
</dbReference>
<evidence type="ECO:0000259" key="2">
    <source>
        <dbReference type="SMART" id="SM00829"/>
    </source>
</evidence>
<keyword evidence="1" id="KW-0521">NADP</keyword>
<evidence type="ECO:0000313" key="4">
    <source>
        <dbReference type="Proteomes" id="UP001422759"/>
    </source>
</evidence>
<dbReference type="Pfam" id="PF13602">
    <property type="entry name" value="ADH_zinc_N_2"/>
    <property type="match status" value="1"/>
</dbReference>
<dbReference type="InterPro" id="IPR011032">
    <property type="entry name" value="GroES-like_sf"/>
</dbReference>
<keyword evidence="4" id="KW-1185">Reference proteome</keyword>
<organism evidence="3 4">
    <name type="scientific">Kitasatospora kazusensis</name>
    <dbReference type="NCBI Taxonomy" id="407974"/>
    <lineage>
        <taxon>Bacteria</taxon>
        <taxon>Bacillati</taxon>
        <taxon>Actinomycetota</taxon>
        <taxon>Actinomycetes</taxon>
        <taxon>Kitasatosporales</taxon>
        <taxon>Streptomycetaceae</taxon>
        <taxon>Kitasatospora</taxon>
    </lineage>
</organism>
<dbReference type="SUPFAM" id="SSF51735">
    <property type="entry name" value="NAD(P)-binding Rossmann-fold domains"/>
    <property type="match status" value="1"/>
</dbReference>
<accession>A0ABN2YUF1</accession>
<dbReference type="CDD" id="cd05289">
    <property type="entry name" value="MDR_like_2"/>
    <property type="match status" value="1"/>
</dbReference>
<comment type="caution">
    <text evidence="3">The sequence shown here is derived from an EMBL/GenBank/DDBJ whole genome shotgun (WGS) entry which is preliminary data.</text>
</comment>
<evidence type="ECO:0000256" key="1">
    <source>
        <dbReference type="ARBA" id="ARBA00022857"/>
    </source>
</evidence>
<reference evidence="3 4" key="1">
    <citation type="journal article" date="2019" name="Int. J. Syst. Evol. Microbiol.">
        <title>The Global Catalogue of Microorganisms (GCM) 10K type strain sequencing project: providing services to taxonomists for standard genome sequencing and annotation.</title>
        <authorList>
            <consortium name="The Broad Institute Genomics Platform"/>
            <consortium name="The Broad Institute Genome Sequencing Center for Infectious Disease"/>
            <person name="Wu L."/>
            <person name="Ma J."/>
        </authorList>
    </citation>
    <scope>NUCLEOTIDE SEQUENCE [LARGE SCALE GENOMIC DNA]</scope>
    <source>
        <strain evidence="3 4">JCM 14560</strain>
    </source>
</reference>
<dbReference type="SMART" id="SM00829">
    <property type="entry name" value="PKS_ER"/>
    <property type="match status" value="1"/>
</dbReference>
<name>A0ABN2YUF1_9ACTN</name>
<dbReference type="InterPro" id="IPR013154">
    <property type="entry name" value="ADH-like_N"/>
</dbReference>
<dbReference type="PANTHER" id="PTHR44154:SF1">
    <property type="entry name" value="QUINONE OXIDOREDUCTASE"/>
    <property type="match status" value="1"/>
</dbReference>